<dbReference type="PRINTS" id="PR00625">
    <property type="entry name" value="JDOMAIN"/>
</dbReference>
<dbReference type="PANTHER" id="PTHR47422">
    <property type="entry name" value="DNAJ HEAT SHOCK N-TERMINAL DOMAIN-CONTAINING PROTEIN"/>
    <property type="match status" value="1"/>
</dbReference>
<feature type="compositionally biased region" description="Basic residues" evidence="1">
    <location>
        <begin position="104"/>
        <end position="117"/>
    </location>
</feature>
<dbReference type="PANTHER" id="PTHR47422:SF1">
    <property type="entry name" value="DNAJ HEAT SHOCK N-TERMINAL DOMAIN-CONTAINING PROTEIN"/>
    <property type="match status" value="1"/>
</dbReference>
<protein>
    <recommendedName>
        <fullName evidence="2">J domain-containing protein</fullName>
    </recommendedName>
</protein>
<name>A0ABD1XZ56_9MARC</name>
<feature type="compositionally biased region" description="Basic and acidic residues" evidence="1">
    <location>
        <begin position="490"/>
        <end position="499"/>
    </location>
</feature>
<feature type="compositionally biased region" description="Basic and acidic residues" evidence="1">
    <location>
        <begin position="62"/>
        <end position="75"/>
    </location>
</feature>
<evidence type="ECO:0000259" key="2">
    <source>
        <dbReference type="PROSITE" id="PS50076"/>
    </source>
</evidence>
<feature type="compositionally biased region" description="Basic and acidic residues" evidence="1">
    <location>
        <begin position="591"/>
        <end position="601"/>
    </location>
</feature>
<comment type="caution">
    <text evidence="3">The sequence shown here is derived from an EMBL/GenBank/DDBJ whole genome shotgun (WGS) entry which is preliminary data.</text>
</comment>
<evidence type="ECO:0000256" key="1">
    <source>
        <dbReference type="SAM" id="MobiDB-lite"/>
    </source>
</evidence>
<dbReference type="AlphaFoldDB" id="A0ABD1XZ56"/>
<feature type="region of interest" description="Disordered" evidence="1">
    <location>
        <begin position="267"/>
        <end position="318"/>
    </location>
</feature>
<organism evidence="3 4">
    <name type="scientific">Riccia fluitans</name>
    <dbReference type="NCBI Taxonomy" id="41844"/>
    <lineage>
        <taxon>Eukaryota</taxon>
        <taxon>Viridiplantae</taxon>
        <taxon>Streptophyta</taxon>
        <taxon>Embryophyta</taxon>
        <taxon>Marchantiophyta</taxon>
        <taxon>Marchantiopsida</taxon>
        <taxon>Marchantiidae</taxon>
        <taxon>Marchantiales</taxon>
        <taxon>Ricciaceae</taxon>
        <taxon>Riccia</taxon>
    </lineage>
</organism>
<evidence type="ECO:0000313" key="3">
    <source>
        <dbReference type="EMBL" id="KAL2614243.1"/>
    </source>
</evidence>
<dbReference type="InterPro" id="IPR001623">
    <property type="entry name" value="DnaJ_domain"/>
</dbReference>
<dbReference type="CDD" id="cd06257">
    <property type="entry name" value="DnaJ"/>
    <property type="match status" value="1"/>
</dbReference>
<dbReference type="Pfam" id="PF12572">
    <property type="entry name" value="DUF3752"/>
    <property type="match status" value="1"/>
</dbReference>
<proteinExistence type="predicted"/>
<feature type="domain" description="J" evidence="2">
    <location>
        <begin position="385"/>
        <end position="449"/>
    </location>
</feature>
<dbReference type="Pfam" id="PF00226">
    <property type="entry name" value="DnaJ"/>
    <property type="match status" value="1"/>
</dbReference>
<feature type="region of interest" description="Disordered" evidence="1">
    <location>
        <begin position="474"/>
        <end position="538"/>
    </location>
</feature>
<dbReference type="SUPFAM" id="SSF46565">
    <property type="entry name" value="Chaperone J-domain"/>
    <property type="match status" value="1"/>
</dbReference>
<gene>
    <name evidence="3" type="ORF">R1flu_025935</name>
</gene>
<sequence>MSRSGTLQDALRSVDAFQRAEYPAAFTKSLGRVSVGDDRRSDSDDLIESGRNYKKKLKKDQRRIDERGAAKDRKSSRSSRRVRNDSHGEHKVGSEEDVEEKRRSDGKRHRKKEHRKKDKDSRRRERRGDREKSSRRSSHKSGGRKSGRSQKDSFSSGESSDTCGSPSSESGRESDALVSQQIAKEIMEEFPDVASDLKQLLQMVDAGQGVDISGLPSKRLISLLQKLFRSLRLDKSKSGIYILPPGAQPSLQRVGLLMENTLVGASGPDHAYGGPDLPSSREQNFGASQAGQEKAEMPPKDNGEVGPTEPPKRRVIGPVMPSKDMLEAAARLTEAEAALRAAEEELEGDPMVGPPPPAAVAEAASANDAERFEEVTRILGPDVENAYEILGVKREVSPADLKKKYWKLSLLVHPDKCEHPQAHEAFMALNKAFKDLQDPSKRSIIDQKVDEKQAKEEYEADLKVRREAAQWRKLRGEEAEPGDAELLMGEAKEPKRDEWMTVLPPERQAGKPTQQSTYFSRSEKSGRGDTSVWTDTPLEKAQKAKIQYLEAYKQAALTAPEPDAAFEREKVAKAAAMIDEYNKKKRGMSLVEKHQQESVKDLKKRRKKGEGGEASLLSKEKERKEKEWQENHPWKPWDREKDLTAGRQAVKLDSETGREGLSSRFGPSSGERKFL</sequence>
<dbReference type="SMART" id="SM00271">
    <property type="entry name" value="DnaJ"/>
    <property type="match status" value="1"/>
</dbReference>
<accession>A0ABD1XZ56</accession>
<reference evidence="3 4" key="1">
    <citation type="submission" date="2024-09" db="EMBL/GenBank/DDBJ databases">
        <title>Chromosome-scale assembly of Riccia fluitans.</title>
        <authorList>
            <person name="Paukszto L."/>
            <person name="Sawicki J."/>
            <person name="Karawczyk K."/>
            <person name="Piernik-Szablinska J."/>
            <person name="Szczecinska M."/>
            <person name="Mazdziarz M."/>
        </authorList>
    </citation>
    <scope>NUCLEOTIDE SEQUENCE [LARGE SCALE GENOMIC DNA]</scope>
    <source>
        <strain evidence="3">Rf_01</strain>
        <tissue evidence="3">Aerial parts of the thallus</tissue>
    </source>
</reference>
<feature type="compositionally biased region" description="Basic residues" evidence="1">
    <location>
        <begin position="135"/>
        <end position="148"/>
    </location>
</feature>
<dbReference type="Proteomes" id="UP001605036">
    <property type="component" value="Unassembled WGS sequence"/>
</dbReference>
<feature type="region of interest" description="Disordered" evidence="1">
    <location>
        <begin position="582"/>
        <end position="675"/>
    </location>
</feature>
<feature type="compositionally biased region" description="Basic residues" evidence="1">
    <location>
        <begin position="52"/>
        <end position="61"/>
    </location>
</feature>
<keyword evidence="4" id="KW-1185">Reference proteome</keyword>
<evidence type="ECO:0000313" key="4">
    <source>
        <dbReference type="Proteomes" id="UP001605036"/>
    </source>
</evidence>
<feature type="compositionally biased region" description="Basic and acidic residues" evidence="1">
    <location>
        <begin position="118"/>
        <end position="134"/>
    </location>
</feature>
<dbReference type="PROSITE" id="PS50076">
    <property type="entry name" value="DNAJ_2"/>
    <property type="match status" value="1"/>
</dbReference>
<feature type="compositionally biased region" description="Polar residues" evidence="1">
    <location>
        <begin position="152"/>
        <end position="169"/>
    </location>
</feature>
<feature type="compositionally biased region" description="Basic and acidic residues" evidence="1">
    <location>
        <begin position="293"/>
        <end position="303"/>
    </location>
</feature>
<feature type="compositionally biased region" description="Polar residues" evidence="1">
    <location>
        <begin position="511"/>
        <end position="520"/>
    </location>
</feature>
<feature type="region of interest" description="Disordered" evidence="1">
    <location>
        <begin position="33"/>
        <end position="179"/>
    </location>
</feature>
<dbReference type="EMBL" id="JBHFFA010000007">
    <property type="protein sequence ID" value="KAL2614243.1"/>
    <property type="molecule type" value="Genomic_DNA"/>
</dbReference>
<dbReference type="InterPro" id="IPR022226">
    <property type="entry name" value="DUF3752"/>
</dbReference>
<feature type="compositionally biased region" description="Basic and acidic residues" evidence="1">
    <location>
        <begin position="82"/>
        <end position="103"/>
    </location>
</feature>
<feature type="compositionally biased region" description="Basic and acidic residues" evidence="1">
    <location>
        <begin position="618"/>
        <end position="658"/>
    </location>
</feature>
<feature type="compositionally biased region" description="Polar residues" evidence="1">
    <location>
        <begin position="280"/>
        <end position="291"/>
    </location>
</feature>
<dbReference type="Gene3D" id="1.10.287.110">
    <property type="entry name" value="DnaJ domain"/>
    <property type="match status" value="1"/>
</dbReference>
<dbReference type="InterPro" id="IPR036869">
    <property type="entry name" value="J_dom_sf"/>
</dbReference>